<comment type="caution">
    <text evidence="6">The sequence shown here is derived from an EMBL/GenBank/DDBJ whole genome shotgun (WGS) entry which is preliminary data.</text>
</comment>
<dbReference type="Pfam" id="PF00126">
    <property type="entry name" value="HTH_1"/>
    <property type="match status" value="1"/>
</dbReference>
<dbReference type="PROSITE" id="PS50931">
    <property type="entry name" value="HTH_LYSR"/>
    <property type="match status" value="1"/>
</dbReference>
<evidence type="ECO:0000313" key="6">
    <source>
        <dbReference type="EMBL" id="GAM74054.1"/>
    </source>
</evidence>
<dbReference type="PANTHER" id="PTHR30126:SF40">
    <property type="entry name" value="HTH-TYPE TRANSCRIPTIONAL REGULATOR GLTR"/>
    <property type="match status" value="1"/>
</dbReference>
<evidence type="ECO:0000259" key="5">
    <source>
        <dbReference type="PROSITE" id="PS50931"/>
    </source>
</evidence>
<proteinExistence type="inferred from homology"/>
<dbReference type="InterPro" id="IPR005119">
    <property type="entry name" value="LysR_subst-bd"/>
</dbReference>
<dbReference type="GO" id="GO:0000976">
    <property type="term" value="F:transcription cis-regulatory region binding"/>
    <property type="evidence" value="ECO:0007669"/>
    <property type="project" value="TreeGrafter"/>
</dbReference>
<dbReference type="STRING" id="1481914.JCM19241_5250"/>
<evidence type="ECO:0000313" key="7">
    <source>
        <dbReference type="Proteomes" id="UP000031666"/>
    </source>
</evidence>
<keyword evidence="3" id="KW-0238">DNA-binding</keyword>
<dbReference type="Pfam" id="PF03466">
    <property type="entry name" value="LysR_substrate"/>
    <property type="match status" value="1"/>
</dbReference>
<keyword evidence="2" id="KW-0805">Transcription regulation</keyword>
<dbReference type="EMBL" id="BBSC01000002">
    <property type="protein sequence ID" value="GAM74054.1"/>
    <property type="molecule type" value="Genomic_DNA"/>
</dbReference>
<dbReference type="AlphaFoldDB" id="A0A0B8QHG2"/>
<feature type="domain" description="HTH lysR-type" evidence="5">
    <location>
        <begin position="1"/>
        <end position="60"/>
    </location>
</feature>
<dbReference type="SUPFAM" id="SSF53850">
    <property type="entry name" value="Periplasmic binding protein-like II"/>
    <property type="match status" value="1"/>
</dbReference>
<dbReference type="Gene3D" id="1.10.10.10">
    <property type="entry name" value="Winged helix-like DNA-binding domain superfamily/Winged helix DNA-binding domain"/>
    <property type="match status" value="1"/>
</dbReference>
<evidence type="ECO:0000256" key="1">
    <source>
        <dbReference type="ARBA" id="ARBA00009437"/>
    </source>
</evidence>
<reference evidence="6 7" key="2">
    <citation type="submission" date="2015-01" db="EMBL/GenBank/DDBJ databases">
        <authorList>
            <consortium name="NBRP consortium"/>
            <person name="Sawabe T."/>
            <person name="Meirelles P."/>
            <person name="Feng G."/>
            <person name="Sayaka M."/>
            <person name="Hattori M."/>
            <person name="Ohkuma M."/>
        </authorList>
    </citation>
    <scope>NUCLEOTIDE SEQUENCE [LARGE SCALE GENOMIC DNA]</scope>
    <source>
        <strain evidence="7">JCM 19241</strain>
    </source>
</reference>
<dbReference type="GO" id="GO:0003700">
    <property type="term" value="F:DNA-binding transcription factor activity"/>
    <property type="evidence" value="ECO:0007669"/>
    <property type="project" value="InterPro"/>
</dbReference>
<name>A0A0B8QHG2_9VIBR</name>
<reference evidence="6 7" key="1">
    <citation type="submission" date="2015-01" db="EMBL/GenBank/DDBJ databases">
        <title>Vibrio sp. C94 JCM 19241 whole genome shotgun sequence.</title>
        <authorList>
            <person name="Sawabe T."/>
            <person name="Meirelles P."/>
            <person name="Feng G."/>
            <person name="Sayaka M."/>
            <person name="Hattori M."/>
            <person name="Ohkuma M."/>
        </authorList>
    </citation>
    <scope>NUCLEOTIDE SEQUENCE [LARGE SCALE GENOMIC DNA]</scope>
    <source>
        <strain evidence="7">JCM 19241</strain>
    </source>
</reference>
<dbReference type="PANTHER" id="PTHR30126">
    <property type="entry name" value="HTH-TYPE TRANSCRIPTIONAL REGULATOR"/>
    <property type="match status" value="1"/>
</dbReference>
<evidence type="ECO:0000256" key="3">
    <source>
        <dbReference type="ARBA" id="ARBA00023125"/>
    </source>
</evidence>
<dbReference type="InterPro" id="IPR000847">
    <property type="entry name" value="LysR_HTH_N"/>
</dbReference>
<dbReference type="CDD" id="cd05466">
    <property type="entry name" value="PBP2_LTTR_substrate"/>
    <property type="match status" value="1"/>
</dbReference>
<gene>
    <name evidence="6" type="ORF">JCM19241_5250</name>
</gene>
<dbReference type="InterPro" id="IPR036388">
    <property type="entry name" value="WH-like_DNA-bd_sf"/>
</dbReference>
<accession>A0A0B8QHG2</accession>
<evidence type="ECO:0000256" key="4">
    <source>
        <dbReference type="ARBA" id="ARBA00023163"/>
    </source>
</evidence>
<dbReference type="Proteomes" id="UP000031666">
    <property type="component" value="Unassembled WGS sequence"/>
</dbReference>
<dbReference type="Gene3D" id="3.40.190.290">
    <property type="match status" value="1"/>
</dbReference>
<sequence>MNFSFEQLLAFVTVYNERSFSKAAVKLNKHRTTIGQVVTNLEDQLAVSLFERIGRSVEPTEDGELLYHYAKQTIEQARTFDKVALSLSYGGLENITIAYSSVIPHKALSDIRLQLAKDFPMMRVNFIVRNKSQIKQGLQSGEIHFGLVNVHDSRAIHSLDATFLGHLEFLAFVQKGGVLSKLKSDKAIATLSRERQFVLRSLVEEGMRDKVVLSSEHEEVDQLALIIKMVGLGLGWTLLPKSIVRSKHVSEDVEILKVDQMIEGFKFGMALWCPHSKQISDIKKTILKAVHSFIDESAAAAAASAK</sequence>
<dbReference type="InterPro" id="IPR036390">
    <property type="entry name" value="WH_DNA-bd_sf"/>
</dbReference>
<protein>
    <submittedName>
        <fullName evidence="6">Transcriptional regulators</fullName>
    </submittedName>
</protein>
<comment type="similarity">
    <text evidence="1">Belongs to the LysR transcriptional regulatory family.</text>
</comment>
<dbReference type="SUPFAM" id="SSF46785">
    <property type="entry name" value="Winged helix' DNA-binding domain"/>
    <property type="match status" value="1"/>
</dbReference>
<keyword evidence="4" id="KW-0804">Transcription</keyword>
<organism evidence="6 7">
    <name type="scientific">Vibrio ishigakensis</name>
    <dbReference type="NCBI Taxonomy" id="1481914"/>
    <lineage>
        <taxon>Bacteria</taxon>
        <taxon>Pseudomonadati</taxon>
        <taxon>Pseudomonadota</taxon>
        <taxon>Gammaproteobacteria</taxon>
        <taxon>Vibrionales</taxon>
        <taxon>Vibrionaceae</taxon>
        <taxon>Vibrio</taxon>
    </lineage>
</organism>
<evidence type="ECO:0000256" key="2">
    <source>
        <dbReference type="ARBA" id="ARBA00023015"/>
    </source>
</evidence>